<organism evidence="2">
    <name type="scientific">Oscillatoriales cyanobacterium SpSt-418</name>
    <dbReference type="NCBI Taxonomy" id="2282169"/>
    <lineage>
        <taxon>Bacteria</taxon>
        <taxon>Bacillati</taxon>
        <taxon>Cyanobacteriota</taxon>
        <taxon>Cyanophyceae</taxon>
        <taxon>Oscillatoriophycideae</taxon>
        <taxon>Oscillatoriales</taxon>
    </lineage>
</organism>
<dbReference type="EMBL" id="DSRU01000408">
    <property type="protein sequence ID" value="HFN01415.1"/>
    <property type="molecule type" value="Genomic_DNA"/>
</dbReference>
<reference evidence="2" key="1">
    <citation type="journal article" date="2020" name="mSystems">
        <title>Genome- and Community-Level Interaction Insights into Carbon Utilization and Element Cycling Functions of Hydrothermarchaeota in Hydrothermal Sediment.</title>
        <authorList>
            <person name="Zhou Z."/>
            <person name="Liu Y."/>
            <person name="Xu W."/>
            <person name="Pan J."/>
            <person name="Luo Z.H."/>
            <person name="Li M."/>
        </authorList>
    </citation>
    <scope>NUCLEOTIDE SEQUENCE [LARGE SCALE GENOMIC DNA]</scope>
    <source>
        <strain evidence="2">SpSt-418</strain>
    </source>
</reference>
<dbReference type="AlphaFoldDB" id="A0A7C3PJG4"/>
<protein>
    <submittedName>
        <fullName evidence="2">Uncharacterized protein</fullName>
    </submittedName>
</protein>
<evidence type="ECO:0000256" key="1">
    <source>
        <dbReference type="SAM" id="MobiDB-lite"/>
    </source>
</evidence>
<sequence length="70" mass="7892">MRLWTSFFLAGAVLHFLLGNLSVRSDRVSTTKGLTNDNWLCTLLSDKRPQHRGSGRKDFHQPQPVSILLG</sequence>
<proteinExistence type="predicted"/>
<feature type="region of interest" description="Disordered" evidence="1">
    <location>
        <begin position="48"/>
        <end position="70"/>
    </location>
</feature>
<name>A0A7C3PJG4_9CYAN</name>
<accession>A0A7C3PJG4</accession>
<gene>
    <name evidence="2" type="ORF">ENR64_27455</name>
</gene>
<evidence type="ECO:0000313" key="2">
    <source>
        <dbReference type="EMBL" id="HFN01415.1"/>
    </source>
</evidence>
<comment type="caution">
    <text evidence="2">The sequence shown here is derived from an EMBL/GenBank/DDBJ whole genome shotgun (WGS) entry which is preliminary data.</text>
</comment>